<reference evidence="8 9" key="1">
    <citation type="journal article" date="2019" name="Int. J. Syst. Evol. Microbiol.">
        <title>The Global Catalogue of Microorganisms (GCM) 10K type strain sequencing project: providing services to taxonomists for standard genome sequencing and annotation.</title>
        <authorList>
            <consortium name="The Broad Institute Genomics Platform"/>
            <consortium name="The Broad Institute Genome Sequencing Center for Infectious Disease"/>
            <person name="Wu L."/>
            <person name="Ma J."/>
        </authorList>
    </citation>
    <scope>NUCLEOTIDE SEQUENCE [LARGE SCALE GENOMIC DNA]</scope>
    <source>
        <strain evidence="8 9">PSR21</strain>
    </source>
</reference>
<comment type="caution">
    <text evidence="8">The sequence shown here is derived from an EMBL/GenBank/DDBJ whole genome shotgun (WGS) entry which is preliminary data.</text>
</comment>
<keyword evidence="9" id="KW-1185">Reference proteome</keyword>
<evidence type="ECO:0000256" key="5">
    <source>
        <dbReference type="ARBA" id="ARBA00023136"/>
    </source>
</evidence>
<evidence type="ECO:0000313" key="8">
    <source>
        <dbReference type="EMBL" id="MFC7318684.1"/>
    </source>
</evidence>
<proteinExistence type="predicted"/>
<dbReference type="GO" id="GO:0005886">
    <property type="term" value="C:plasma membrane"/>
    <property type="evidence" value="ECO:0007669"/>
    <property type="project" value="UniProtKB-SubCell"/>
</dbReference>
<dbReference type="PANTHER" id="PTHR30482">
    <property type="entry name" value="HIGH-AFFINITY BRANCHED-CHAIN AMINO ACID TRANSPORT SYSTEM PERMEASE"/>
    <property type="match status" value="1"/>
</dbReference>
<feature type="transmembrane region" description="Helical" evidence="7">
    <location>
        <begin position="12"/>
        <end position="32"/>
    </location>
</feature>
<keyword evidence="2" id="KW-1003">Cell membrane</keyword>
<dbReference type="PANTHER" id="PTHR30482:SF17">
    <property type="entry name" value="ABC TRANSPORTER ATP-BINDING PROTEIN"/>
    <property type="match status" value="1"/>
</dbReference>
<feature type="transmembrane region" description="Helical" evidence="7">
    <location>
        <begin position="179"/>
        <end position="198"/>
    </location>
</feature>
<feature type="transmembrane region" description="Helical" evidence="7">
    <location>
        <begin position="67"/>
        <end position="87"/>
    </location>
</feature>
<dbReference type="InterPro" id="IPR043428">
    <property type="entry name" value="LivM-like"/>
</dbReference>
<evidence type="ECO:0000256" key="3">
    <source>
        <dbReference type="ARBA" id="ARBA00022692"/>
    </source>
</evidence>
<feature type="transmembrane region" description="Helical" evidence="7">
    <location>
        <begin position="99"/>
        <end position="120"/>
    </location>
</feature>
<name>A0ABD6AFB5_9EURY</name>
<feature type="transmembrane region" description="Helical" evidence="7">
    <location>
        <begin position="38"/>
        <end position="60"/>
    </location>
</feature>
<evidence type="ECO:0000313" key="9">
    <source>
        <dbReference type="Proteomes" id="UP001596547"/>
    </source>
</evidence>
<feature type="transmembrane region" description="Helical" evidence="7">
    <location>
        <begin position="267"/>
        <end position="290"/>
    </location>
</feature>
<dbReference type="Pfam" id="PF02653">
    <property type="entry name" value="BPD_transp_2"/>
    <property type="match status" value="1"/>
</dbReference>
<dbReference type="AlphaFoldDB" id="A0ABD6AFB5"/>
<evidence type="ECO:0000256" key="4">
    <source>
        <dbReference type="ARBA" id="ARBA00022989"/>
    </source>
</evidence>
<dbReference type="CDD" id="cd06581">
    <property type="entry name" value="TM_PBP1_LivM_like"/>
    <property type="match status" value="1"/>
</dbReference>
<evidence type="ECO:0000256" key="7">
    <source>
        <dbReference type="SAM" id="Phobius"/>
    </source>
</evidence>
<evidence type="ECO:0000256" key="6">
    <source>
        <dbReference type="SAM" id="MobiDB-lite"/>
    </source>
</evidence>
<dbReference type="EMBL" id="JBHTBF010000003">
    <property type="protein sequence ID" value="MFC7318684.1"/>
    <property type="molecule type" value="Genomic_DNA"/>
</dbReference>
<keyword evidence="4 7" id="KW-1133">Transmembrane helix</keyword>
<keyword evidence="3 7" id="KW-0812">Transmembrane</keyword>
<feature type="transmembrane region" description="Helical" evidence="7">
    <location>
        <begin position="302"/>
        <end position="324"/>
    </location>
</feature>
<sequence>MNVAPTRLFRSRFRVAIGLALVLFGTLPLVALDYLGGYTVGLLITVMILTLFATSFNLLFGYTGLLSFGHAAYFGVAAYVLGILLSGRLDLVPESLGSIVPAAALAVLVAGSCAAAFGLLCVQRGEIYFAMLTLAFNMMLYQVAYQWDDVTGGANGITVSPPPLELAGITVDFLDTVTFYYLTFSLLVLSLAVLWRIVHSPYGALLVAISENPDRAEMIGVPVKRYQLSSFVIAGTFAGIAGVLFSVRNFIVTPGTLHWSMSAEPVLITLLGGPSSFFGPAIGAFMFVFLEEWLTGITEFWQIGLGLVLVPIVLFVPGGLVGLVTGDGGTPVRSLLGRNGETDAASDAPPEDD</sequence>
<organism evidence="8 9">
    <name type="scientific">Halomarina halobia</name>
    <dbReference type="NCBI Taxonomy" id="3033386"/>
    <lineage>
        <taxon>Archaea</taxon>
        <taxon>Methanobacteriati</taxon>
        <taxon>Methanobacteriota</taxon>
        <taxon>Stenosarchaea group</taxon>
        <taxon>Halobacteria</taxon>
        <taxon>Halobacteriales</taxon>
        <taxon>Natronomonadaceae</taxon>
        <taxon>Halomarina</taxon>
    </lineage>
</organism>
<protein>
    <submittedName>
        <fullName evidence="8">Branched-chain amino acid ABC transporter permease</fullName>
    </submittedName>
</protein>
<gene>
    <name evidence="8" type="ORF">ACFQPE_18065</name>
</gene>
<accession>A0ABD6AFB5</accession>
<feature type="transmembrane region" description="Helical" evidence="7">
    <location>
        <begin position="127"/>
        <end position="145"/>
    </location>
</feature>
<feature type="region of interest" description="Disordered" evidence="6">
    <location>
        <begin position="334"/>
        <end position="353"/>
    </location>
</feature>
<evidence type="ECO:0000256" key="1">
    <source>
        <dbReference type="ARBA" id="ARBA00004651"/>
    </source>
</evidence>
<dbReference type="RefSeq" id="WP_276306478.1">
    <property type="nucleotide sequence ID" value="NZ_CP119993.1"/>
</dbReference>
<dbReference type="InterPro" id="IPR001851">
    <property type="entry name" value="ABC_transp_permease"/>
</dbReference>
<evidence type="ECO:0000256" key="2">
    <source>
        <dbReference type="ARBA" id="ARBA00022475"/>
    </source>
</evidence>
<feature type="transmembrane region" description="Helical" evidence="7">
    <location>
        <begin position="228"/>
        <end position="247"/>
    </location>
</feature>
<dbReference type="Proteomes" id="UP001596547">
    <property type="component" value="Unassembled WGS sequence"/>
</dbReference>
<keyword evidence="5 7" id="KW-0472">Membrane</keyword>
<dbReference type="GeneID" id="79317127"/>
<comment type="subcellular location">
    <subcellularLocation>
        <location evidence="1">Cell membrane</location>
        <topology evidence="1">Multi-pass membrane protein</topology>
    </subcellularLocation>
</comment>